<protein>
    <recommendedName>
        <fullName evidence="1">Phosphoribosyltransferase domain-containing protein</fullName>
    </recommendedName>
</protein>
<dbReference type="Gene3D" id="1.20.1440.30">
    <property type="entry name" value="Biosynthetic Protein domain"/>
    <property type="match status" value="1"/>
</dbReference>
<sequence length="669" mass="73265">MGTRIFRDRAEAGRELASHLAGYAGRRDVVVLALPRGGVPVAAEVARALAAPLDVFVVRKLGVPGHEELAMGAIATGGVRVLNDEVVASLKIPPYLIERVAAQEREELDRRERLYRGGRPPAEVRGRAIILVDDGLATGATMQAAIRAIRKRGPGRIVVAVPTAARSTAARLESEADEVVCAVRPEPFWAVGASYEDFEQTSDDEVRRLLGRAQAPAPDLEAGAATDAALVARLKACATRLDGSAGDYDPLLGLIGEARFVLLGEASHGTHEFYSERAAITARLIREKRFTAVAIEADWPDAWRVNRYVRGDSDDLDATEALAGFRRFPTWMWRNTEMVAFVEWLRTYNRDLPASEPKVGLYGIDLYSLRASMKAVIRCLAAVDPAAAEAARTRYACFDRFGESGQVYGFMTGLKGVGSCQEPAMAQLLALQRRMADTLSWSGSTDREELFNAEQNARVVRSAEAYYRTMFLAEVSSWNLRDRHMADSLEALIAHPERRGEPAKVAVWAHNSHLGDARATQMGARGELNLGQLMRERHGAAVFNVGFTTFSGTVTAASDWDAPAERKRVRPALPDSYEALFHALGPGRFFLSLAPGSEAARLLGAARGERAIGVIYRPDTERRSHYFEARLPEQFDAILHFDETRAVTPLERTAGWEAGEVPETFPVGL</sequence>
<dbReference type="Gene3D" id="3.40.1660.10">
    <property type="entry name" value="EreA-like (biosynthetic domain)"/>
    <property type="match status" value="1"/>
</dbReference>
<dbReference type="InterPro" id="IPR052036">
    <property type="entry name" value="Hydrolase/PRTase-associated"/>
</dbReference>
<dbReference type="Proteomes" id="UP001055247">
    <property type="component" value="Unassembled WGS sequence"/>
</dbReference>
<dbReference type="GO" id="GO:0046677">
    <property type="term" value="P:response to antibiotic"/>
    <property type="evidence" value="ECO:0007669"/>
    <property type="project" value="InterPro"/>
</dbReference>
<dbReference type="EMBL" id="BPQO01000002">
    <property type="protein sequence ID" value="GJD87210.1"/>
    <property type="molecule type" value="Genomic_DNA"/>
</dbReference>
<dbReference type="InterPro" id="IPR000836">
    <property type="entry name" value="PRTase_dom"/>
</dbReference>
<dbReference type="Gene3D" id="3.30.1870.10">
    <property type="entry name" value="EreA-like, domain 2"/>
    <property type="match status" value="1"/>
</dbReference>
<dbReference type="Gene3D" id="3.30.1310.20">
    <property type="entry name" value="PRTase-like"/>
    <property type="match status" value="1"/>
</dbReference>
<dbReference type="Pfam" id="PF00156">
    <property type="entry name" value="Pribosyltran"/>
    <property type="match status" value="1"/>
</dbReference>
<dbReference type="Pfam" id="PF05139">
    <property type="entry name" value="Erythro_esteras"/>
    <property type="match status" value="1"/>
</dbReference>
<accession>A0AAV4ZH71</accession>
<dbReference type="SUPFAM" id="SSF53271">
    <property type="entry name" value="PRTase-like"/>
    <property type="match status" value="1"/>
</dbReference>
<comment type="caution">
    <text evidence="2">The sequence shown here is derived from an EMBL/GenBank/DDBJ whole genome shotgun (WGS) entry which is preliminary data.</text>
</comment>
<reference evidence="2" key="2">
    <citation type="submission" date="2021-08" db="EMBL/GenBank/DDBJ databases">
        <authorList>
            <person name="Tani A."/>
            <person name="Ola A."/>
            <person name="Ogura Y."/>
            <person name="Katsura K."/>
            <person name="Hayashi T."/>
        </authorList>
    </citation>
    <scope>NUCLEOTIDE SEQUENCE</scope>
    <source>
        <strain evidence="2">DSM 16372</strain>
    </source>
</reference>
<reference evidence="2" key="1">
    <citation type="journal article" date="2016" name="Front. Microbiol.">
        <title>Genome Sequence of the Piezophilic, Mesophilic Sulfate-Reducing Bacterium Desulfovibrio indicus J2T.</title>
        <authorList>
            <person name="Cao J."/>
            <person name="Maignien L."/>
            <person name="Shao Z."/>
            <person name="Alain K."/>
            <person name="Jebbar M."/>
        </authorList>
    </citation>
    <scope>NUCLEOTIDE SEQUENCE</scope>
    <source>
        <strain evidence="2">DSM 16372</strain>
    </source>
</reference>
<evidence type="ECO:0000313" key="2">
    <source>
        <dbReference type="EMBL" id="GJD87210.1"/>
    </source>
</evidence>
<organism evidence="2 3">
    <name type="scientific">Methylobacterium hispanicum</name>
    <dbReference type="NCBI Taxonomy" id="270350"/>
    <lineage>
        <taxon>Bacteria</taxon>
        <taxon>Pseudomonadati</taxon>
        <taxon>Pseudomonadota</taxon>
        <taxon>Alphaproteobacteria</taxon>
        <taxon>Hyphomicrobiales</taxon>
        <taxon>Methylobacteriaceae</taxon>
        <taxon>Methylobacterium</taxon>
    </lineage>
</organism>
<proteinExistence type="predicted"/>
<dbReference type="InterPro" id="IPR007815">
    <property type="entry name" value="Emycin_Estase"/>
</dbReference>
<dbReference type="CDD" id="cd14728">
    <property type="entry name" value="Ere-like"/>
    <property type="match status" value="1"/>
</dbReference>
<evidence type="ECO:0000259" key="1">
    <source>
        <dbReference type="Pfam" id="PF00156"/>
    </source>
</evidence>
<evidence type="ECO:0000313" key="3">
    <source>
        <dbReference type="Proteomes" id="UP001055247"/>
    </source>
</evidence>
<dbReference type="SUPFAM" id="SSF159501">
    <property type="entry name" value="EreA/ChaN-like"/>
    <property type="match status" value="1"/>
</dbReference>
<name>A0AAV4ZH71_9HYPH</name>
<dbReference type="InterPro" id="IPR029057">
    <property type="entry name" value="PRTase-like"/>
</dbReference>
<gene>
    <name evidence="2" type="ORF">BHAOGJBA_0710</name>
</gene>
<dbReference type="PANTHER" id="PTHR31299:SF0">
    <property type="entry name" value="ESTERASE, PUTATIVE (AFU_ORTHOLOGUE AFUA_1G05850)-RELATED"/>
    <property type="match status" value="1"/>
</dbReference>
<dbReference type="PANTHER" id="PTHR31299">
    <property type="entry name" value="ESTERASE, PUTATIVE (AFU_ORTHOLOGUE AFUA_1G05850)-RELATED"/>
    <property type="match status" value="1"/>
</dbReference>
<dbReference type="Gene3D" id="3.40.50.2020">
    <property type="match status" value="1"/>
</dbReference>
<feature type="domain" description="Phosphoribosyltransferase" evidence="1">
    <location>
        <begin position="10"/>
        <end position="193"/>
    </location>
</feature>
<dbReference type="RefSeq" id="WP_066919953.1">
    <property type="nucleotide sequence ID" value="NZ_BPQO01000002.1"/>
</dbReference>
<dbReference type="CDD" id="cd06223">
    <property type="entry name" value="PRTases_typeI"/>
    <property type="match status" value="1"/>
</dbReference>
<dbReference type="AlphaFoldDB" id="A0AAV4ZH71"/>
<keyword evidence="3" id="KW-1185">Reference proteome</keyword>